<comment type="subcellular location">
    <subcellularLocation>
        <location evidence="1 10">Cell membrane</location>
        <topology evidence="1 10">Multi-pass membrane protein</topology>
    </subcellularLocation>
</comment>
<evidence type="ECO:0000256" key="9">
    <source>
        <dbReference type="ARBA" id="ARBA00023224"/>
    </source>
</evidence>
<comment type="caution">
    <text evidence="10">Lacks conserved residue(s) required for the propagation of feature annotation.</text>
</comment>
<accession>A0A1S5VFN9</accession>
<dbReference type="GO" id="GO:0007165">
    <property type="term" value="P:signal transduction"/>
    <property type="evidence" value="ECO:0007669"/>
    <property type="project" value="UniProtKB-KW"/>
</dbReference>
<sequence>MFEVKPEWAFIFTRFSVALVCAWPPNKNANKREMIIFDIKWWISWINSWLLSIPLAYAAYNDRQDILLFTKSLCLTACCIKCTIQMFICKIFQKRMQFVLDEMESYVRDAAPAEREIFLHYTKSRGIIHVIYLSYALSTSMGVIMGPLILPQPLPSDAKYPFRVDKHPLFDIIYIQQSIVGIQITSMGGIDCQMALMLWYIIVRLKVLQTEIRNIKNANEFSICIQKHQYLLWLAKEMIFIARYILLTTVIMATLSIILGGVHIVGNQPLIIRIQFTLIVFGFSLLLLLNAWPSEILIRSCQGIGMAMYESAWAKSNFDKKVVLVIQRSYKPVTIEVTGLLPKLSLNYYATFLSKAFSFFTTLRIVLSKMETNFPTAQV</sequence>
<name>A0A1S5VFN9_9HYME</name>
<keyword evidence="8 10" id="KW-0675">Receptor</keyword>
<dbReference type="AlphaFoldDB" id="A0A1S5VFN9"/>
<keyword evidence="6 10" id="KW-1133">Transmembrane helix</keyword>
<keyword evidence="7 10" id="KW-0472">Membrane</keyword>
<evidence type="ECO:0000256" key="10">
    <source>
        <dbReference type="RuleBase" id="RU351113"/>
    </source>
</evidence>
<organism evidence="11">
    <name type="scientific">Meteorus pulchricornis</name>
    <dbReference type="NCBI Taxonomy" id="51522"/>
    <lineage>
        <taxon>Eukaryota</taxon>
        <taxon>Metazoa</taxon>
        <taxon>Ecdysozoa</taxon>
        <taxon>Arthropoda</taxon>
        <taxon>Hexapoda</taxon>
        <taxon>Insecta</taxon>
        <taxon>Pterygota</taxon>
        <taxon>Neoptera</taxon>
        <taxon>Endopterygota</taxon>
        <taxon>Hymenoptera</taxon>
        <taxon>Apocrita</taxon>
        <taxon>Ichneumonoidea</taxon>
        <taxon>Braconidae</taxon>
        <taxon>Meteorinae</taxon>
        <taxon>Meteorus</taxon>
    </lineage>
</organism>
<feature type="transmembrane region" description="Helical" evidence="10">
    <location>
        <begin position="66"/>
        <end position="88"/>
    </location>
</feature>
<evidence type="ECO:0000256" key="8">
    <source>
        <dbReference type="ARBA" id="ARBA00023170"/>
    </source>
</evidence>
<evidence type="ECO:0000313" key="11">
    <source>
        <dbReference type="EMBL" id="AQN78447.1"/>
    </source>
</evidence>
<dbReference type="EMBL" id="KY445512">
    <property type="protein sequence ID" value="AQN78447.1"/>
    <property type="molecule type" value="mRNA"/>
</dbReference>
<dbReference type="PANTHER" id="PTHR21137">
    <property type="entry name" value="ODORANT RECEPTOR"/>
    <property type="match status" value="1"/>
</dbReference>
<feature type="transmembrane region" description="Helical" evidence="10">
    <location>
        <begin position="179"/>
        <end position="203"/>
    </location>
</feature>
<protein>
    <recommendedName>
        <fullName evidence="10">Odorant receptor</fullName>
    </recommendedName>
</protein>
<comment type="similarity">
    <text evidence="10">Belongs to the insect chemoreceptor superfamily. Heteromeric odorant receptor channel (TC 1.A.69) family.</text>
</comment>
<proteinExistence type="evidence at transcript level"/>
<feature type="transmembrane region" description="Helical" evidence="10">
    <location>
        <begin position="41"/>
        <end position="60"/>
    </location>
</feature>
<feature type="transmembrane region" description="Helical" evidence="10">
    <location>
        <begin position="130"/>
        <end position="150"/>
    </location>
</feature>
<keyword evidence="9 10" id="KW-0807">Transducer</keyword>
<dbReference type="GO" id="GO:0005886">
    <property type="term" value="C:plasma membrane"/>
    <property type="evidence" value="ECO:0007669"/>
    <property type="project" value="UniProtKB-SubCell"/>
</dbReference>
<keyword evidence="5 10" id="KW-0552">Olfaction</keyword>
<evidence type="ECO:0000256" key="7">
    <source>
        <dbReference type="ARBA" id="ARBA00023136"/>
    </source>
</evidence>
<dbReference type="InterPro" id="IPR004117">
    <property type="entry name" value="7tm6_olfct_rcpt"/>
</dbReference>
<feature type="transmembrane region" description="Helical" evidence="10">
    <location>
        <begin position="270"/>
        <end position="289"/>
    </location>
</feature>
<keyword evidence="4 10" id="KW-0812">Transmembrane</keyword>
<evidence type="ECO:0000256" key="5">
    <source>
        <dbReference type="ARBA" id="ARBA00022725"/>
    </source>
</evidence>
<evidence type="ECO:0000256" key="6">
    <source>
        <dbReference type="ARBA" id="ARBA00022989"/>
    </source>
</evidence>
<evidence type="ECO:0000256" key="1">
    <source>
        <dbReference type="ARBA" id="ARBA00004651"/>
    </source>
</evidence>
<keyword evidence="3 10" id="KW-0716">Sensory transduction</keyword>
<dbReference type="PANTHER" id="PTHR21137:SF35">
    <property type="entry name" value="ODORANT RECEPTOR 19A-RELATED"/>
    <property type="match status" value="1"/>
</dbReference>
<reference evidence="11" key="1">
    <citation type="journal article" date="2017" name="Comp. Biochem. Physiol. Part D Genomics Proteomics">
        <title>Candidate chemosensory genes identified in the endoparasitoid Meteorus pulchricornis (Hymenoptera: Braconidae) by antennal transcriptome analysis.</title>
        <authorList>
            <person name="Sheng S."/>
            <person name="Liao C.W."/>
            <person name="Zheng Y."/>
            <person name="Zhou Y."/>
            <person name="Xu Y."/>
            <person name="Song W.M."/>
            <person name="He P."/>
            <person name="Zhang J."/>
            <person name="Wu F.A."/>
        </authorList>
    </citation>
    <scope>NUCLEOTIDE SEQUENCE</scope>
    <source>
        <strain evidence="11">Zhenjiang</strain>
    </source>
</reference>
<dbReference type="GO" id="GO:0005549">
    <property type="term" value="F:odorant binding"/>
    <property type="evidence" value="ECO:0007669"/>
    <property type="project" value="InterPro"/>
</dbReference>
<dbReference type="Pfam" id="PF02949">
    <property type="entry name" value="7tm_6"/>
    <property type="match status" value="1"/>
</dbReference>
<keyword evidence="2" id="KW-1003">Cell membrane</keyword>
<feature type="transmembrane region" description="Helical" evidence="10">
    <location>
        <begin position="244"/>
        <end position="264"/>
    </location>
</feature>
<dbReference type="GO" id="GO:0004984">
    <property type="term" value="F:olfactory receptor activity"/>
    <property type="evidence" value="ECO:0007669"/>
    <property type="project" value="InterPro"/>
</dbReference>
<evidence type="ECO:0000256" key="4">
    <source>
        <dbReference type="ARBA" id="ARBA00022692"/>
    </source>
</evidence>
<evidence type="ECO:0000256" key="2">
    <source>
        <dbReference type="ARBA" id="ARBA00022475"/>
    </source>
</evidence>
<evidence type="ECO:0000256" key="3">
    <source>
        <dbReference type="ARBA" id="ARBA00022606"/>
    </source>
</evidence>